<evidence type="ECO:0000313" key="1">
    <source>
        <dbReference type="EMBL" id="KAL1644472.1"/>
    </source>
</evidence>
<dbReference type="SMART" id="SM00855">
    <property type="entry name" value="PGAM"/>
    <property type="match status" value="1"/>
</dbReference>
<dbReference type="SUPFAM" id="SSF53254">
    <property type="entry name" value="Phosphoglycerate mutase-like"/>
    <property type="match status" value="1"/>
</dbReference>
<dbReference type="CDD" id="cd07067">
    <property type="entry name" value="HP_PGM_like"/>
    <property type="match status" value="1"/>
</dbReference>
<dbReference type="Proteomes" id="UP001521184">
    <property type="component" value="Unassembled WGS sequence"/>
</dbReference>
<comment type="caution">
    <text evidence="1">The sequence shown here is derived from an EMBL/GenBank/DDBJ whole genome shotgun (WGS) entry which is preliminary data.</text>
</comment>
<dbReference type="PANTHER" id="PTHR48100:SF54">
    <property type="entry name" value="PHOSPHATASE SPAC5H10.03-RELATED"/>
    <property type="match status" value="1"/>
</dbReference>
<protein>
    <recommendedName>
        <fullName evidence="3">Phosphoglycerate mutase family protein</fullName>
    </recommendedName>
</protein>
<gene>
    <name evidence="1" type="ORF">SLS58_004386</name>
</gene>
<dbReference type="InterPro" id="IPR050275">
    <property type="entry name" value="PGM_Phosphatase"/>
</dbReference>
<dbReference type="InterPro" id="IPR029033">
    <property type="entry name" value="His_PPase_superfam"/>
</dbReference>
<sequence length="250" mass="27254">MPPTLYLVRHAEGEHNVNRRHHLRDPHITPLGHAQCAALRDEFADSEKVSVVLASPLKRTIQTAAYCFGAALARPDVPFVLVPLAQEVAANPCDTGFPVDELRAALPEMVDSAAVGFDLGAKVDFELVEEGWNSKSGIYTPSFPAVERRAALLRAWLRARPEQNVVLVTHGAFLHYLVEDWADYDPKKGTGFCNCEVRRYGFADDGSLAALEGAASEPGYVKGPRPDWVNRNVLSDVDPAAAVAGEEARL</sequence>
<keyword evidence="2" id="KW-1185">Reference proteome</keyword>
<proteinExistence type="predicted"/>
<dbReference type="Gene3D" id="3.40.50.1240">
    <property type="entry name" value="Phosphoglycerate mutase-like"/>
    <property type="match status" value="1"/>
</dbReference>
<organism evidence="1 2">
    <name type="scientific">Diplodia intermedia</name>
    <dbReference type="NCBI Taxonomy" id="856260"/>
    <lineage>
        <taxon>Eukaryota</taxon>
        <taxon>Fungi</taxon>
        <taxon>Dikarya</taxon>
        <taxon>Ascomycota</taxon>
        <taxon>Pezizomycotina</taxon>
        <taxon>Dothideomycetes</taxon>
        <taxon>Dothideomycetes incertae sedis</taxon>
        <taxon>Botryosphaeriales</taxon>
        <taxon>Botryosphaeriaceae</taxon>
        <taxon>Diplodia</taxon>
    </lineage>
</organism>
<dbReference type="Pfam" id="PF00300">
    <property type="entry name" value="His_Phos_1"/>
    <property type="match status" value="1"/>
</dbReference>
<evidence type="ECO:0008006" key="3">
    <source>
        <dbReference type="Google" id="ProtNLM"/>
    </source>
</evidence>
<dbReference type="InterPro" id="IPR013078">
    <property type="entry name" value="His_Pase_superF_clade-1"/>
</dbReference>
<reference evidence="1 2" key="1">
    <citation type="journal article" date="2023" name="Plant Dis.">
        <title>First Report of Diplodia intermedia Causing Canker and Dieback Diseases on Apple Trees in Canada.</title>
        <authorList>
            <person name="Ellouze W."/>
            <person name="Ilyukhin E."/>
            <person name="Sulman M."/>
            <person name="Ali S."/>
        </authorList>
    </citation>
    <scope>NUCLEOTIDE SEQUENCE [LARGE SCALE GENOMIC DNA]</scope>
    <source>
        <strain evidence="1 2">M45-28</strain>
    </source>
</reference>
<accession>A0ABR3TUI8</accession>
<evidence type="ECO:0000313" key="2">
    <source>
        <dbReference type="Proteomes" id="UP001521184"/>
    </source>
</evidence>
<dbReference type="EMBL" id="JAKEKT020000023">
    <property type="protein sequence ID" value="KAL1644472.1"/>
    <property type="molecule type" value="Genomic_DNA"/>
</dbReference>
<name>A0ABR3TUI8_9PEZI</name>
<dbReference type="PANTHER" id="PTHR48100">
    <property type="entry name" value="BROAD-SPECIFICITY PHOSPHATASE YOR283W-RELATED"/>
    <property type="match status" value="1"/>
</dbReference>